<dbReference type="EMBL" id="JABSND010000190">
    <property type="protein sequence ID" value="KAI6294696.1"/>
    <property type="molecule type" value="Genomic_DNA"/>
</dbReference>
<reference evidence="1" key="1">
    <citation type="submission" date="2021-01" db="EMBL/GenBank/DDBJ databases">
        <title>Deciphering the adaptive evolutionary patterns associated with biogeogrpahic diversity in the finger millet blast pathogen Magnaporthe oryzae in Eastern Africa.</title>
        <authorList>
            <person name="Onyema G."/>
            <person name="Shittu T.A."/>
            <person name="Dodsworth S."/>
            <person name="Devilliers S."/>
            <person name="Muthumeenakshi S."/>
            <person name="Sreenivasaprasad S."/>
        </authorList>
    </citation>
    <scope>NUCLEOTIDE SEQUENCE</scope>
    <source>
        <strain evidence="1">D15/s37</strain>
    </source>
</reference>
<keyword evidence="2" id="KW-1185">Reference proteome</keyword>
<sequence length="104" mass="11033">MASTANFGSSLGRPEGAWISASYLSLKVAEDIRIQLGSIDVRPDDHAAGTIAAEGKNPSHGISQLICVVGTKHACTAAPGPRLAHHRVSQGFFDHMPRQLFIQS</sequence>
<dbReference type="Proteomes" id="UP001059893">
    <property type="component" value="Unassembled WGS sequence"/>
</dbReference>
<accession>A0ABQ8NC65</accession>
<proteinExistence type="predicted"/>
<organism evidence="1 2">
    <name type="scientific">Pyricularia grisea</name>
    <name type="common">Crabgrass-specific blast fungus</name>
    <name type="synonym">Magnaporthe grisea</name>
    <dbReference type="NCBI Taxonomy" id="148305"/>
    <lineage>
        <taxon>Eukaryota</taxon>
        <taxon>Fungi</taxon>
        <taxon>Dikarya</taxon>
        <taxon>Ascomycota</taxon>
        <taxon>Pezizomycotina</taxon>
        <taxon>Sordariomycetes</taxon>
        <taxon>Sordariomycetidae</taxon>
        <taxon>Magnaporthales</taxon>
        <taxon>Pyriculariaceae</taxon>
        <taxon>Pyricularia</taxon>
    </lineage>
</organism>
<gene>
    <name evidence="1" type="ORF">MCOR33_008262</name>
</gene>
<evidence type="ECO:0000313" key="2">
    <source>
        <dbReference type="Proteomes" id="UP001059893"/>
    </source>
</evidence>
<evidence type="ECO:0000313" key="1">
    <source>
        <dbReference type="EMBL" id="KAI6294696.1"/>
    </source>
</evidence>
<comment type="caution">
    <text evidence="1">The sequence shown here is derived from an EMBL/GenBank/DDBJ whole genome shotgun (WGS) entry which is preliminary data.</text>
</comment>
<name>A0ABQ8NC65_PYRGI</name>
<protein>
    <submittedName>
        <fullName evidence="1">Uncharacterized protein</fullName>
    </submittedName>
</protein>